<evidence type="ECO:0000256" key="5">
    <source>
        <dbReference type="PROSITE-ProRule" id="PRU01026"/>
    </source>
</evidence>
<feature type="binding site" evidence="5">
    <location>
        <position position="1"/>
    </location>
    <ligand>
        <name>S-adenosyl-L-methionine</name>
        <dbReference type="ChEBI" id="CHEBI:59789"/>
    </ligand>
</feature>
<comment type="caution">
    <text evidence="5">Lacks conserved residue(s) required for the propagation of feature annotation.</text>
</comment>
<dbReference type="PROSITE" id="PS51689">
    <property type="entry name" value="SAM_RNA_A_N6_MT"/>
    <property type="match status" value="1"/>
</dbReference>
<reference evidence="6" key="1">
    <citation type="submission" date="2019-03" db="EMBL/GenBank/DDBJ databases">
        <title>Lake Tanganyika Metagenome-Assembled Genomes (MAGs).</title>
        <authorList>
            <person name="Tran P."/>
        </authorList>
    </citation>
    <scope>NUCLEOTIDE SEQUENCE</scope>
    <source>
        <strain evidence="6">K_DeepCast_65m_m2_066</strain>
    </source>
</reference>
<evidence type="ECO:0008006" key="8">
    <source>
        <dbReference type="Google" id="ProtNLM"/>
    </source>
</evidence>
<dbReference type="InterPro" id="IPR023165">
    <property type="entry name" value="rRNA_Ade_diMease-like_C"/>
</dbReference>
<comment type="similarity">
    <text evidence="5">Belongs to the class I-like SAM-binding methyltransferase superfamily. rRNA adenine N(6)-methyltransferase family.</text>
</comment>
<dbReference type="GO" id="GO:0003723">
    <property type="term" value="F:RNA binding"/>
    <property type="evidence" value="ECO:0007669"/>
    <property type="project" value="UniProtKB-UniRule"/>
</dbReference>
<dbReference type="AlphaFoldDB" id="A0A938B2X6"/>
<dbReference type="PANTHER" id="PTHR11727">
    <property type="entry name" value="DIMETHYLADENOSINE TRANSFERASE"/>
    <property type="match status" value="1"/>
</dbReference>
<dbReference type="SUPFAM" id="SSF53335">
    <property type="entry name" value="S-adenosyl-L-methionine-dependent methyltransferases"/>
    <property type="match status" value="1"/>
</dbReference>
<evidence type="ECO:0000256" key="1">
    <source>
        <dbReference type="ARBA" id="ARBA00022603"/>
    </source>
</evidence>
<keyword evidence="1 5" id="KW-0489">Methyltransferase</keyword>
<evidence type="ECO:0000256" key="4">
    <source>
        <dbReference type="ARBA" id="ARBA00022884"/>
    </source>
</evidence>
<name>A0A938B2X6_UNCTE</name>
<dbReference type="InterPro" id="IPR029063">
    <property type="entry name" value="SAM-dependent_MTases_sf"/>
</dbReference>
<keyword evidence="2 5" id="KW-0808">Transferase</keyword>
<dbReference type="Pfam" id="PF00398">
    <property type="entry name" value="RrnaAD"/>
    <property type="match status" value="1"/>
</dbReference>
<protein>
    <recommendedName>
        <fullName evidence="8">16S rRNA (Adenine(1518)-N(6)/adenine(1519)-N(6))-dimethyltransferase</fullName>
    </recommendedName>
</protein>
<dbReference type="PANTHER" id="PTHR11727:SF7">
    <property type="entry name" value="DIMETHYLADENOSINE TRANSFERASE-RELATED"/>
    <property type="match status" value="1"/>
</dbReference>
<accession>A0A938B2X6</accession>
<organism evidence="6 7">
    <name type="scientific">Tectimicrobiota bacterium</name>
    <dbReference type="NCBI Taxonomy" id="2528274"/>
    <lineage>
        <taxon>Bacteria</taxon>
        <taxon>Pseudomonadati</taxon>
        <taxon>Nitrospinota/Tectimicrobiota group</taxon>
        <taxon>Candidatus Tectimicrobiota</taxon>
    </lineage>
</organism>
<dbReference type="InterPro" id="IPR001737">
    <property type="entry name" value="KsgA/Erm"/>
</dbReference>
<keyword evidence="3 5" id="KW-0949">S-adenosyl-L-methionine</keyword>
<comment type="caution">
    <text evidence="6">The sequence shown here is derived from an EMBL/GenBank/DDBJ whole genome shotgun (WGS) entry which is preliminary data.</text>
</comment>
<dbReference type="Gene3D" id="1.10.8.100">
    <property type="entry name" value="Ribosomal RNA adenine dimethylase-like, domain 2"/>
    <property type="match status" value="1"/>
</dbReference>
<dbReference type="GO" id="GO:0005829">
    <property type="term" value="C:cytosol"/>
    <property type="evidence" value="ECO:0007669"/>
    <property type="project" value="TreeGrafter"/>
</dbReference>
<proteinExistence type="inferred from homology"/>
<dbReference type="Gene3D" id="3.40.50.150">
    <property type="entry name" value="Vaccinia Virus protein VP39"/>
    <property type="match status" value="1"/>
</dbReference>
<dbReference type="Proteomes" id="UP000712673">
    <property type="component" value="Unassembled WGS sequence"/>
</dbReference>
<sequence length="139" mass="15588">SAYGAVSVFFQYHAQLRHLLEVSRQAFTPVPAVDSSVIMMQPFATPPYLAPDERWLFRLVKSAFAHRRKTLRANLLAAFPQTLTRTMLAEIYTALTLTEHARAQELTLQHFVHLAQALAHLSTGMPAVPQDMNLDEGVC</sequence>
<evidence type="ECO:0000256" key="3">
    <source>
        <dbReference type="ARBA" id="ARBA00022691"/>
    </source>
</evidence>
<evidence type="ECO:0000313" key="7">
    <source>
        <dbReference type="Proteomes" id="UP000712673"/>
    </source>
</evidence>
<evidence type="ECO:0000313" key="6">
    <source>
        <dbReference type="EMBL" id="MBM3224459.1"/>
    </source>
</evidence>
<dbReference type="GO" id="GO:0000179">
    <property type="term" value="F:rRNA (adenine-N6,N6-)-dimethyltransferase activity"/>
    <property type="evidence" value="ECO:0007669"/>
    <property type="project" value="UniProtKB-UniRule"/>
</dbReference>
<keyword evidence="4 5" id="KW-0694">RNA-binding</keyword>
<feature type="non-terminal residue" evidence="6">
    <location>
        <position position="1"/>
    </location>
</feature>
<evidence type="ECO:0000256" key="2">
    <source>
        <dbReference type="ARBA" id="ARBA00022679"/>
    </source>
</evidence>
<gene>
    <name evidence="6" type="ORF">FJZ47_11740</name>
</gene>
<dbReference type="EMBL" id="VGLS01000331">
    <property type="protein sequence ID" value="MBM3224459.1"/>
    <property type="molecule type" value="Genomic_DNA"/>
</dbReference>